<organism evidence="4 5">
    <name type="scientific">Macrostomum lignano</name>
    <dbReference type="NCBI Taxonomy" id="282301"/>
    <lineage>
        <taxon>Eukaryota</taxon>
        <taxon>Metazoa</taxon>
        <taxon>Spiralia</taxon>
        <taxon>Lophotrochozoa</taxon>
        <taxon>Platyhelminthes</taxon>
        <taxon>Rhabditophora</taxon>
        <taxon>Macrostomorpha</taxon>
        <taxon>Macrostomida</taxon>
        <taxon>Macrostomidae</taxon>
        <taxon>Macrostomum</taxon>
    </lineage>
</organism>
<sequence length="663" mass="71711">RSCADMEAFNSKASGTRILIAVFFSLLGLGLLSLCVSLAELIIGCLHLTRLRHSNATGNYRGVAIATYLIVSGIFGCLFSCLASCSCFRRDRFAANATTATVSSRGGKNNCYRCCLFTVASVGHLFSLAWLTAGFYWVYYFDDADSAPTDLSTVSSMSTLDYSNSPPLTSSLTTAAAAAGASDLSTSPATAAAASAARPLLWLRLVVSCLELAIVVAMLLCCNNIGSHVYSSNIEDFTIISDKSRSKISTNIVDSSAVNAIEAEALHSMQQMMGDGDGSQCQALSLADSMPGYHDNAVAYKLVNLTCVLNGQADDEWLCLCTTHCICAVEFGPAETGCEQPKLQVMGEFDNEILAVSWSPGCDSVAFVTGNRRLLLMDSQFEPLWEAELDQAGFGREAFINVGWGKKETQFHGSAGKAAAAQPKEVAPAPSAPWDTGRVGISWRGDAAVLCTSVVGAATGVRQIRVWSPQDAGALLATSDSSCSGLEWALDWRPSGSLIAASRRRLTDGQLQVQLLERNGLCHGEFSVRATTDTTDIERIQWNSSSELLLVELIDRVDSNGPKTVQLWSSCNYHWYLRWSSSYPRQTVVNWSSSHWCSLNVLDQTKGRLIRLRFHWESCRHAALLPPYRASQQGSSLQQPFSKSCRRKPSVAKNSVAEVQDVT</sequence>
<feature type="transmembrane region" description="Helical" evidence="2">
    <location>
        <begin position="63"/>
        <end position="83"/>
    </location>
</feature>
<dbReference type="GO" id="GO:0033588">
    <property type="term" value="C:elongator holoenzyme complex"/>
    <property type="evidence" value="ECO:0007669"/>
    <property type="project" value="InterPro"/>
</dbReference>
<dbReference type="GO" id="GO:0002926">
    <property type="term" value="P:tRNA wobble base 5-methoxycarbonylmethyl-2-thiouridinylation"/>
    <property type="evidence" value="ECO:0007669"/>
    <property type="project" value="TreeGrafter"/>
</dbReference>
<dbReference type="SUPFAM" id="SSF82171">
    <property type="entry name" value="DPP6 N-terminal domain-like"/>
    <property type="match status" value="1"/>
</dbReference>
<keyword evidence="2" id="KW-1133">Transmembrane helix</keyword>
<dbReference type="UniPathway" id="UPA00988"/>
<accession>A0A1I8IR33</accession>
<evidence type="ECO:0000259" key="3">
    <source>
        <dbReference type="Pfam" id="PF04762"/>
    </source>
</evidence>
<dbReference type="WBParaSite" id="maker-uti_cns_0015360-snap-gene-0.2-mRNA-1">
    <property type="protein sequence ID" value="maker-uti_cns_0015360-snap-gene-0.2-mRNA-1"/>
    <property type="gene ID" value="maker-uti_cns_0015360-snap-gene-0.2"/>
</dbReference>
<name>A0A1I8IR33_9PLAT</name>
<keyword evidence="4" id="KW-1185">Reference proteome</keyword>
<feature type="transmembrane region" description="Helical" evidence="2">
    <location>
        <begin position="114"/>
        <end position="139"/>
    </location>
</feature>
<reference evidence="5" key="1">
    <citation type="submission" date="2016-11" db="UniProtKB">
        <authorList>
            <consortium name="WormBaseParasite"/>
        </authorList>
    </citation>
    <scope>IDENTIFICATION</scope>
</reference>
<dbReference type="GO" id="GO:0005829">
    <property type="term" value="C:cytosol"/>
    <property type="evidence" value="ECO:0007669"/>
    <property type="project" value="TreeGrafter"/>
</dbReference>
<protein>
    <submittedName>
        <fullName evidence="5">ANAPC4_WD40 domain-containing protein</fullName>
    </submittedName>
</protein>
<feature type="compositionally biased region" description="Polar residues" evidence="1">
    <location>
        <begin position="633"/>
        <end position="642"/>
    </location>
</feature>
<keyword evidence="2" id="KW-0812">Transmembrane</keyword>
<dbReference type="Pfam" id="PF04762">
    <property type="entry name" value="Beta-prop_ELP1_1st"/>
    <property type="match status" value="1"/>
</dbReference>
<feature type="transmembrane region" description="Helical" evidence="2">
    <location>
        <begin position="18"/>
        <end position="43"/>
    </location>
</feature>
<feature type="domain" description="ELP1 first N-terminal beta-propeller" evidence="3">
    <location>
        <begin position="313"/>
        <end position="590"/>
    </location>
</feature>
<feature type="region of interest" description="Disordered" evidence="1">
    <location>
        <begin position="633"/>
        <end position="663"/>
    </location>
</feature>
<dbReference type="AlphaFoldDB" id="A0A1I8IR33"/>
<evidence type="ECO:0000313" key="4">
    <source>
        <dbReference type="Proteomes" id="UP000095280"/>
    </source>
</evidence>
<evidence type="ECO:0000313" key="5">
    <source>
        <dbReference type="WBParaSite" id="maker-uti_cns_0015360-snap-gene-0.2-mRNA-1"/>
    </source>
</evidence>
<dbReference type="GO" id="GO:0000049">
    <property type="term" value="F:tRNA binding"/>
    <property type="evidence" value="ECO:0007669"/>
    <property type="project" value="TreeGrafter"/>
</dbReference>
<keyword evidence="2" id="KW-0472">Membrane</keyword>
<dbReference type="Proteomes" id="UP000095280">
    <property type="component" value="Unplaced"/>
</dbReference>
<evidence type="ECO:0000256" key="1">
    <source>
        <dbReference type="SAM" id="MobiDB-lite"/>
    </source>
</evidence>
<dbReference type="InterPro" id="IPR006849">
    <property type="entry name" value="Elp1"/>
</dbReference>
<dbReference type="PANTHER" id="PTHR12747">
    <property type="entry name" value="ELONGATOR COMPLEX PROTEIN 1"/>
    <property type="match status" value="1"/>
</dbReference>
<dbReference type="PANTHER" id="PTHR12747:SF0">
    <property type="entry name" value="ELONGATOR COMPLEX PROTEIN 1"/>
    <property type="match status" value="1"/>
</dbReference>
<proteinExistence type="predicted"/>
<evidence type="ECO:0000256" key="2">
    <source>
        <dbReference type="SAM" id="Phobius"/>
    </source>
</evidence>
<dbReference type="InterPro" id="IPR056164">
    <property type="entry name" value="Beta-prop_ELP1_1st"/>
</dbReference>